<dbReference type="PROSITE" id="PS00178">
    <property type="entry name" value="AA_TRNA_LIGASE_I"/>
    <property type="match status" value="1"/>
</dbReference>
<keyword evidence="2 8" id="KW-0436">Ligase</keyword>
<protein>
    <recommendedName>
        <fullName evidence="8">Tryptophan--tRNA ligase</fullName>
        <ecNumber evidence="8">6.1.1.2</ecNumber>
    </recommendedName>
    <alternativeName>
        <fullName evidence="8">Tryptophanyl-tRNA synthetase</fullName>
        <shortName evidence="8">TrpRS</shortName>
    </alternativeName>
</protein>
<dbReference type="PRINTS" id="PR01039">
    <property type="entry name" value="TRNASYNTHTRP"/>
</dbReference>
<dbReference type="GO" id="GO:0006436">
    <property type="term" value="P:tryptophanyl-tRNA aminoacylation"/>
    <property type="evidence" value="ECO:0007669"/>
    <property type="project" value="UniProtKB-UniRule"/>
</dbReference>
<reference evidence="10 11" key="1">
    <citation type="journal article" date="2016" name="Nat. Commun.">
        <title>Thousands of microbial genomes shed light on interconnected biogeochemical processes in an aquifer system.</title>
        <authorList>
            <person name="Anantharaman K."/>
            <person name="Brown C.T."/>
            <person name="Hug L.A."/>
            <person name="Sharon I."/>
            <person name="Castelle C.J."/>
            <person name="Probst A.J."/>
            <person name="Thomas B.C."/>
            <person name="Singh A."/>
            <person name="Wilkins M.J."/>
            <person name="Karaoz U."/>
            <person name="Brodie E.L."/>
            <person name="Williams K.H."/>
            <person name="Hubbard S.S."/>
            <person name="Banfield J.F."/>
        </authorList>
    </citation>
    <scope>NUCLEOTIDE SEQUENCE [LARGE SCALE GENOMIC DNA]</scope>
</reference>
<comment type="caution">
    <text evidence="10">The sequence shown here is derived from an EMBL/GenBank/DDBJ whole genome shotgun (WGS) entry which is preliminary data.</text>
</comment>
<dbReference type="InterPro" id="IPR002306">
    <property type="entry name" value="Trp-tRNA-ligase"/>
</dbReference>
<dbReference type="PANTHER" id="PTHR43766">
    <property type="entry name" value="TRYPTOPHAN--TRNA LIGASE, MITOCHONDRIAL"/>
    <property type="match status" value="1"/>
</dbReference>
<comment type="function">
    <text evidence="8">Catalyzes the attachment of tryptophan to tRNA(Trp).</text>
</comment>
<dbReference type="FunFam" id="1.10.240.10:FF:000002">
    <property type="entry name" value="Tryptophan--tRNA ligase"/>
    <property type="match status" value="1"/>
</dbReference>
<evidence type="ECO:0000256" key="6">
    <source>
        <dbReference type="ARBA" id="ARBA00023146"/>
    </source>
</evidence>
<evidence type="ECO:0000256" key="8">
    <source>
        <dbReference type="HAMAP-Rule" id="MF_00140"/>
    </source>
</evidence>
<dbReference type="EC" id="6.1.1.2" evidence="8"/>
<gene>
    <name evidence="8" type="primary">trpS</name>
    <name evidence="10" type="ORF">A3G45_02485</name>
</gene>
<evidence type="ECO:0000313" key="10">
    <source>
        <dbReference type="EMBL" id="OGZ76838.1"/>
    </source>
</evidence>
<dbReference type="InterPro" id="IPR050203">
    <property type="entry name" value="Trp-tRNA_synthetase"/>
</dbReference>
<sequence>MRIVSGIQPTGNIHIGNYLGAIKQWISLQEKNECVFMIVDLHALTAPYDQKTLQEKITEKLIAYVAAGVDPEKAIIFVQSEVKEHTELAWLLNTICPVGELERMTQYKDKSKKFKDNVNAGLLNYPVLMAADILLYKAEGVPVGKDQAQHVEMTRTLAKKFNSKFGKTFPEPKELMPEFGSKIMSLTDPKKKMSKSDDPKSYISLFDLPEDIEKKIMASETDSGKAVIFNVTKKPGISNLLTIYSILEGKPISAIEKQFKGKGYGDFKKSLAKTVINYLEPFRRKQKELLSREVYVQEILKKGKARAKTMAETTMQEVREKMGLSS</sequence>
<dbReference type="InterPro" id="IPR002305">
    <property type="entry name" value="aa-tRNA-synth_Ic"/>
</dbReference>
<dbReference type="InterPro" id="IPR001412">
    <property type="entry name" value="aa-tRNA-synth_I_CS"/>
</dbReference>
<dbReference type="HAMAP" id="MF_00140_B">
    <property type="entry name" value="Trp_tRNA_synth_B"/>
    <property type="match status" value="1"/>
</dbReference>
<dbReference type="NCBIfam" id="TIGR00233">
    <property type="entry name" value="trpS"/>
    <property type="match status" value="1"/>
</dbReference>
<dbReference type="GO" id="GO:0005829">
    <property type="term" value="C:cytosol"/>
    <property type="evidence" value="ECO:0007669"/>
    <property type="project" value="TreeGrafter"/>
</dbReference>
<keyword evidence="8" id="KW-0963">Cytoplasm</keyword>
<feature type="binding site" evidence="8">
    <location>
        <position position="183"/>
    </location>
    <ligand>
        <name>ATP</name>
        <dbReference type="ChEBI" id="CHEBI:30616"/>
    </ligand>
</feature>
<dbReference type="Gene3D" id="1.10.240.10">
    <property type="entry name" value="Tyrosyl-Transfer RNA Synthetase"/>
    <property type="match status" value="1"/>
</dbReference>
<keyword evidence="6 8" id="KW-0030">Aminoacyl-tRNA synthetase</keyword>
<comment type="subunit">
    <text evidence="8">Homodimer.</text>
</comment>
<evidence type="ECO:0000256" key="4">
    <source>
        <dbReference type="ARBA" id="ARBA00022840"/>
    </source>
</evidence>
<keyword evidence="5 8" id="KW-0648">Protein biosynthesis</keyword>
<dbReference type="AlphaFoldDB" id="A0A1G2IRQ8"/>
<dbReference type="SUPFAM" id="SSF52374">
    <property type="entry name" value="Nucleotidylyl transferase"/>
    <property type="match status" value="1"/>
</dbReference>
<proteinExistence type="inferred from homology"/>
<evidence type="ECO:0000256" key="9">
    <source>
        <dbReference type="RuleBase" id="RU363036"/>
    </source>
</evidence>
<keyword evidence="4 8" id="KW-0067">ATP-binding</keyword>
<evidence type="ECO:0000256" key="7">
    <source>
        <dbReference type="ARBA" id="ARBA00049929"/>
    </source>
</evidence>
<dbReference type="InterPro" id="IPR024109">
    <property type="entry name" value="Trp-tRNA-ligase_bac-type"/>
</dbReference>
<comment type="similarity">
    <text evidence="1 8 9">Belongs to the class-I aminoacyl-tRNA synthetase family.</text>
</comment>
<feature type="binding site" evidence="8">
    <location>
        <begin position="144"/>
        <end position="146"/>
    </location>
    <ligand>
        <name>ATP</name>
        <dbReference type="ChEBI" id="CHEBI:30616"/>
    </ligand>
</feature>
<dbReference type="Gene3D" id="3.40.50.620">
    <property type="entry name" value="HUPs"/>
    <property type="match status" value="1"/>
</dbReference>
<dbReference type="CDD" id="cd00806">
    <property type="entry name" value="TrpRS_core"/>
    <property type="match status" value="1"/>
</dbReference>
<evidence type="ECO:0000256" key="2">
    <source>
        <dbReference type="ARBA" id="ARBA00022598"/>
    </source>
</evidence>
<keyword evidence="3 8" id="KW-0547">Nucleotide-binding</keyword>
<dbReference type="EMBL" id="MHPE01000024">
    <property type="protein sequence ID" value="OGZ76838.1"/>
    <property type="molecule type" value="Genomic_DNA"/>
</dbReference>
<feature type="short sequence motif" description="'KMSKS' region" evidence="8">
    <location>
        <begin position="192"/>
        <end position="196"/>
    </location>
</feature>
<feature type="binding site" evidence="8">
    <location>
        <begin position="8"/>
        <end position="10"/>
    </location>
    <ligand>
        <name>ATP</name>
        <dbReference type="ChEBI" id="CHEBI:30616"/>
    </ligand>
</feature>
<dbReference type="GO" id="GO:0005524">
    <property type="term" value="F:ATP binding"/>
    <property type="evidence" value="ECO:0007669"/>
    <property type="project" value="UniProtKB-UniRule"/>
</dbReference>
<feature type="short sequence motif" description="'HIGH' region" evidence="8">
    <location>
        <begin position="9"/>
        <end position="17"/>
    </location>
</feature>
<evidence type="ECO:0000256" key="5">
    <source>
        <dbReference type="ARBA" id="ARBA00022917"/>
    </source>
</evidence>
<feature type="binding site" evidence="8">
    <location>
        <position position="132"/>
    </location>
    <ligand>
        <name>L-tryptophan</name>
        <dbReference type="ChEBI" id="CHEBI:57912"/>
    </ligand>
</feature>
<evidence type="ECO:0000256" key="3">
    <source>
        <dbReference type="ARBA" id="ARBA00022741"/>
    </source>
</evidence>
<feature type="binding site" evidence="8">
    <location>
        <begin position="16"/>
        <end position="17"/>
    </location>
    <ligand>
        <name>ATP</name>
        <dbReference type="ChEBI" id="CHEBI:30616"/>
    </ligand>
</feature>
<dbReference type="PANTHER" id="PTHR43766:SF1">
    <property type="entry name" value="TRYPTOPHAN--TRNA LIGASE, MITOCHONDRIAL"/>
    <property type="match status" value="1"/>
</dbReference>
<organism evidence="10 11">
    <name type="scientific">Candidatus Staskawiczbacteria bacterium RIFCSPLOWO2_12_FULL_37_15</name>
    <dbReference type="NCBI Taxonomy" id="1802218"/>
    <lineage>
        <taxon>Bacteria</taxon>
        <taxon>Candidatus Staskawicziibacteriota</taxon>
    </lineage>
</organism>
<comment type="catalytic activity">
    <reaction evidence="7 8">
        <text>tRNA(Trp) + L-tryptophan + ATP = L-tryptophyl-tRNA(Trp) + AMP + diphosphate + H(+)</text>
        <dbReference type="Rhea" id="RHEA:24080"/>
        <dbReference type="Rhea" id="RHEA-COMP:9671"/>
        <dbReference type="Rhea" id="RHEA-COMP:9705"/>
        <dbReference type="ChEBI" id="CHEBI:15378"/>
        <dbReference type="ChEBI" id="CHEBI:30616"/>
        <dbReference type="ChEBI" id="CHEBI:33019"/>
        <dbReference type="ChEBI" id="CHEBI:57912"/>
        <dbReference type="ChEBI" id="CHEBI:78442"/>
        <dbReference type="ChEBI" id="CHEBI:78535"/>
        <dbReference type="ChEBI" id="CHEBI:456215"/>
        <dbReference type="EC" id="6.1.1.2"/>
    </reaction>
</comment>
<accession>A0A1G2IRQ8</accession>
<dbReference type="InterPro" id="IPR014729">
    <property type="entry name" value="Rossmann-like_a/b/a_fold"/>
</dbReference>
<dbReference type="Proteomes" id="UP000178632">
    <property type="component" value="Unassembled WGS sequence"/>
</dbReference>
<evidence type="ECO:0000313" key="11">
    <source>
        <dbReference type="Proteomes" id="UP000178632"/>
    </source>
</evidence>
<name>A0A1G2IRQ8_9BACT</name>
<feature type="binding site" evidence="8">
    <location>
        <begin position="192"/>
        <end position="196"/>
    </location>
    <ligand>
        <name>ATP</name>
        <dbReference type="ChEBI" id="CHEBI:30616"/>
    </ligand>
</feature>
<evidence type="ECO:0000256" key="1">
    <source>
        <dbReference type="ARBA" id="ARBA00005594"/>
    </source>
</evidence>
<dbReference type="Pfam" id="PF00579">
    <property type="entry name" value="tRNA-synt_1b"/>
    <property type="match status" value="1"/>
</dbReference>
<dbReference type="GO" id="GO:0004830">
    <property type="term" value="F:tryptophan-tRNA ligase activity"/>
    <property type="evidence" value="ECO:0007669"/>
    <property type="project" value="UniProtKB-UniRule"/>
</dbReference>
<comment type="subcellular location">
    <subcellularLocation>
        <location evidence="8">Cytoplasm</location>
    </subcellularLocation>
</comment>